<evidence type="ECO:0000313" key="5">
    <source>
        <dbReference type="Proteomes" id="UP001470809"/>
    </source>
</evidence>
<evidence type="ECO:0000256" key="2">
    <source>
        <dbReference type="ARBA" id="ARBA00022679"/>
    </source>
</evidence>
<dbReference type="PANTHER" id="PTHR43861">
    <property type="entry name" value="TRANS-ACONITATE 2-METHYLTRANSFERASE-RELATED"/>
    <property type="match status" value="1"/>
</dbReference>
<gene>
    <name evidence="4" type="ORF">AABB31_11845</name>
</gene>
<dbReference type="EMBL" id="CP151767">
    <property type="protein sequence ID" value="WZU69465.2"/>
    <property type="molecule type" value="Genomic_DNA"/>
</dbReference>
<proteinExistence type="predicted"/>
<protein>
    <submittedName>
        <fullName evidence="4">Class I SAM-dependent methyltransferase</fullName>
        <ecNumber evidence="4">2.1.1.222</ecNumber>
        <ecNumber evidence="4">2.1.1.64</ecNumber>
    </submittedName>
</protein>
<dbReference type="KEGG" id="yrh:AABB31_11845"/>
<dbReference type="AlphaFoldDB" id="A0AAN0NLV3"/>
<dbReference type="EC" id="2.1.1.222" evidence="4"/>
<accession>A0AAN0NLV3</accession>
<keyword evidence="1 4" id="KW-0489">Methyltransferase</keyword>
<dbReference type="PANTHER" id="PTHR43861:SF1">
    <property type="entry name" value="TRANS-ACONITATE 2-METHYLTRANSFERASE"/>
    <property type="match status" value="1"/>
</dbReference>
<dbReference type="Pfam" id="PF13649">
    <property type="entry name" value="Methyltransf_25"/>
    <property type="match status" value="1"/>
</dbReference>
<reference evidence="4" key="1">
    <citation type="submission" date="2024-08" db="EMBL/GenBank/DDBJ databases">
        <title>Phylogenomic analyses of a clade within the roseobacter group suggest taxonomic reassignments of species of the genera Aestuariivita, Citreicella, Loktanella, Nautella, Pelagibaca, Ruegeria, Thalassobius, Thiobacimonas and Tropicibacter, and the proposal o.</title>
        <authorList>
            <person name="Jeon C.O."/>
        </authorList>
    </citation>
    <scope>NUCLEOTIDE SEQUENCE</scope>
    <source>
        <strain evidence="4">SS1-5</strain>
    </source>
</reference>
<dbReference type="GO" id="GO:0032259">
    <property type="term" value="P:methylation"/>
    <property type="evidence" value="ECO:0007669"/>
    <property type="project" value="UniProtKB-KW"/>
</dbReference>
<feature type="domain" description="Methyltransferase" evidence="3">
    <location>
        <begin position="39"/>
        <end position="131"/>
    </location>
</feature>
<evidence type="ECO:0000256" key="1">
    <source>
        <dbReference type="ARBA" id="ARBA00022603"/>
    </source>
</evidence>
<dbReference type="Proteomes" id="UP001470809">
    <property type="component" value="Chromosome"/>
</dbReference>
<dbReference type="InterPro" id="IPR029063">
    <property type="entry name" value="SAM-dependent_MTases_sf"/>
</dbReference>
<evidence type="ECO:0000313" key="4">
    <source>
        <dbReference type="EMBL" id="WZU69465.2"/>
    </source>
</evidence>
<dbReference type="CDD" id="cd02440">
    <property type="entry name" value="AdoMet_MTases"/>
    <property type="match status" value="1"/>
</dbReference>
<evidence type="ECO:0000259" key="3">
    <source>
        <dbReference type="Pfam" id="PF13649"/>
    </source>
</evidence>
<dbReference type="SUPFAM" id="SSF53335">
    <property type="entry name" value="S-adenosyl-L-methionine-dependent methyltransferases"/>
    <property type="match status" value="1"/>
</dbReference>
<dbReference type="Gene3D" id="3.40.50.150">
    <property type="entry name" value="Vaccinia Virus protein VP39"/>
    <property type="match status" value="1"/>
</dbReference>
<keyword evidence="5" id="KW-1185">Reference proteome</keyword>
<keyword evidence="2 4" id="KW-0808">Transferase</keyword>
<dbReference type="RefSeq" id="WP_373635580.1">
    <property type="nucleotide sequence ID" value="NZ_CP151767.2"/>
</dbReference>
<organism evidence="4 5">
    <name type="scientific">Yoonia rhodophyticola</name>
    <dbReference type="NCBI Taxonomy" id="3137370"/>
    <lineage>
        <taxon>Bacteria</taxon>
        <taxon>Pseudomonadati</taxon>
        <taxon>Pseudomonadota</taxon>
        <taxon>Alphaproteobacteria</taxon>
        <taxon>Rhodobacterales</taxon>
        <taxon>Paracoccaceae</taxon>
        <taxon>Yoonia</taxon>
    </lineage>
</organism>
<sequence>MPDLHYTDPALVEIYDAFNGWSADRDYYLSLPHSRPARVLEVGCGTGLVARALARQGHDVTGLDPARPMLDYGRRRPSGETVTWVCGTLSDCVDQPFDLIFMTGHAFQCLIADAEIETAFVRIRDLLMPDGRFVFETRNPAARVWTRWVPETTRRQLTMSDGGVVTEEHDLVAVAGELVSFTSTYQVGGRKLVSHSTLRFADLARLTALARKAGLAVKMVHGDWDRSVLTPHSPEIIVTLVPS</sequence>
<dbReference type="InterPro" id="IPR041698">
    <property type="entry name" value="Methyltransf_25"/>
</dbReference>
<dbReference type="GO" id="GO:0102208">
    <property type="term" value="F:2-polyprenyl-6-hydroxyphenol methylase activity"/>
    <property type="evidence" value="ECO:0007669"/>
    <property type="project" value="UniProtKB-EC"/>
</dbReference>
<name>A0AAN0NLV3_9RHOB</name>
<dbReference type="GO" id="GO:0061542">
    <property type="term" value="F:3-demethylubiquinol 3-O-methyltransferase activity"/>
    <property type="evidence" value="ECO:0007669"/>
    <property type="project" value="UniProtKB-EC"/>
</dbReference>
<dbReference type="EC" id="2.1.1.64" evidence="4"/>